<dbReference type="EMBL" id="CALLCH030000009">
    <property type="protein sequence ID" value="CAI4213766.1"/>
    <property type="molecule type" value="Genomic_DNA"/>
</dbReference>
<dbReference type="OrthoDB" id="10249045at2759"/>
<dbReference type="GO" id="GO:0005740">
    <property type="term" value="C:mitochondrial envelope"/>
    <property type="evidence" value="ECO:0007669"/>
    <property type="project" value="TreeGrafter"/>
</dbReference>
<dbReference type="GO" id="GO:0000964">
    <property type="term" value="P:mitochondrial RNA 5'-end processing"/>
    <property type="evidence" value="ECO:0007669"/>
    <property type="project" value="TreeGrafter"/>
</dbReference>
<organism evidence="2 3">
    <name type="scientific">Parascedosporium putredinis</name>
    <dbReference type="NCBI Taxonomy" id="1442378"/>
    <lineage>
        <taxon>Eukaryota</taxon>
        <taxon>Fungi</taxon>
        <taxon>Dikarya</taxon>
        <taxon>Ascomycota</taxon>
        <taxon>Pezizomycotina</taxon>
        <taxon>Sordariomycetes</taxon>
        <taxon>Hypocreomycetidae</taxon>
        <taxon>Microascales</taxon>
        <taxon>Microascaceae</taxon>
        <taxon>Parascedosporium</taxon>
    </lineage>
</organism>
<keyword evidence="3" id="KW-1185">Reference proteome</keyword>
<proteinExistence type="predicted"/>
<sequence length="201" mass="21716">MLRLRSCVLAGGGRASLLRAATGVNSRWASSTPRRSAPEGSGEEKPGQAAKNKTRRGPAKGLSDSGGGGGRGGDNRVGQGQGRGEEKETKVKKARSTKPKEDLEVHTVSAPSLKLQPIPQGPLKVPRLSYHLDRTLFKPGVYPLQDPRSRVYNFDPYLTTIMPIEEFDFTALKAFVSSSEDPQLIQLAAKHNKSTAGRRRA</sequence>
<dbReference type="PANTHER" id="PTHR31014">
    <property type="entry name" value="MITOCHONDRIAL TRANSLATION SYSTEM COMPONENT PET127-RELATED"/>
    <property type="match status" value="1"/>
</dbReference>
<dbReference type="InterPro" id="IPR013943">
    <property type="entry name" value="Pet127"/>
</dbReference>
<dbReference type="PANTHER" id="PTHR31014:SF0">
    <property type="entry name" value="MITOCHONDRIAL TRANSLATION SYSTEM COMPONENT PET127-RELATED"/>
    <property type="match status" value="1"/>
</dbReference>
<feature type="region of interest" description="Disordered" evidence="1">
    <location>
        <begin position="11"/>
        <end position="109"/>
    </location>
</feature>
<gene>
    <name evidence="2" type="ORF">PPNO1_LOCUS3509</name>
</gene>
<evidence type="ECO:0000313" key="3">
    <source>
        <dbReference type="Proteomes" id="UP000838763"/>
    </source>
</evidence>
<feature type="compositionally biased region" description="Polar residues" evidence="1">
    <location>
        <begin position="24"/>
        <end position="34"/>
    </location>
</feature>
<evidence type="ECO:0000313" key="2">
    <source>
        <dbReference type="EMBL" id="CAI4213766.1"/>
    </source>
</evidence>
<accession>A0A9P1M8K8</accession>
<protein>
    <submittedName>
        <fullName evidence="2">Uncharacterized protein</fullName>
    </submittedName>
</protein>
<name>A0A9P1M8K8_9PEZI</name>
<comment type="caution">
    <text evidence="2">The sequence shown here is derived from an EMBL/GenBank/DDBJ whole genome shotgun (WGS) entry which is preliminary data.</text>
</comment>
<dbReference type="Proteomes" id="UP000838763">
    <property type="component" value="Unassembled WGS sequence"/>
</dbReference>
<evidence type="ECO:0000256" key="1">
    <source>
        <dbReference type="SAM" id="MobiDB-lite"/>
    </source>
</evidence>
<reference evidence="2" key="1">
    <citation type="submission" date="2022-11" db="EMBL/GenBank/DDBJ databases">
        <authorList>
            <person name="Scott C."/>
            <person name="Bruce N."/>
        </authorList>
    </citation>
    <scope>NUCLEOTIDE SEQUENCE</scope>
</reference>
<dbReference type="AlphaFoldDB" id="A0A9P1M8K8"/>